<feature type="compositionally biased region" description="Polar residues" evidence="1">
    <location>
        <begin position="708"/>
        <end position="733"/>
    </location>
</feature>
<reference evidence="2" key="1">
    <citation type="submission" date="2022-03" db="EMBL/GenBank/DDBJ databases">
        <title>Draft genome sequence of Aduncisulcus paluster, a free-living microaerophilic Fornicata.</title>
        <authorList>
            <person name="Yuyama I."/>
            <person name="Kume K."/>
            <person name="Tamura T."/>
            <person name="Inagaki Y."/>
            <person name="Hashimoto T."/>
        </authorList>
    </citation>
    <scope>NUCLEOTIDE SEQUENCE</scope>
    <source>
        <strain evidence="2">NY0171</strain>
    </source>
</reference>
<organism evidence="2 3">
    <name type="scientific">Aduncisulcus paluster</name>
    <dbReference type="NCBI Taxonomy" id="2918883"/>
    <lineage>
        <taxon>Eukaryota</taxon>
        <taxon>Metamonada</taxon>
        <taxon>Carpediemonas-like organisms</taxon>
        <taxon>Aduncisulcus</taxon>
    </lineage>
</organism>
<feature type="non-terminal residue" evidence="2">
    <location>
        <position position="733"/>
    </location>
</feature>
<dbReference type="Proteomes" id="UP001057375">
    <property type="component" value="Unassembled WGS sequence"/>
</dbReference>
<protein>
    <submittedName>
        <fullName evidence="2">Uncharacterized protein</fullName>
    </submittedName>
</protein>
<keyword evidence="3" id="KW-1185">Reference proteome</keyword>
<proteinExistence type="predicted"/>
<feature type="compositionally biased region" description="Basic and acidic residues" evidence="1">
    <location>
        <begin position="690"/>
        <end position="707"/>
    </location>
</feature>
<name>A0ABQ5K6Y6_9EUKA</name>
<evidence type="ECO:0000256" key="1">
    <source>
        <dbReference type="SAM" id="MobiDB-lite"/>
    </source>
</evidence>
<gene>
    <name evidence="2" type="ORF">ADUPG1_000587</name>
</gene>
<feature type="region of interest" description="Disordered" evidence="1">
    <location>
        <begin position="683"/>
        <end position="733"/>
    </location>
</feature>
<comment type="caution">
    <text evidence="2">The sequence shown here is derived from an EMBL/GenBank/DDBJ whole genome shotgun (WGS) entry which is preliminary data.</text>
</comment>
<evidence type="ECO:0000313" key="3">
    <source>
        <dbReference type="Proteomes" id="UP001057375"/>
    </source>
</evidence>
<dbReference type="EMBL" id="BQXS01000246">
    <property type="protein sequence ID" value="GKT28333.1"/>
    <property type="molecule type" value="Genomic_DNA"/>
</dbReference>
<accession>A0ABQ5K6Y6</accession>
<evidence type="ECO:0000313" key="2">
    <source>
        <dbReference type="EMBL" id="GKT28333.1"/>
    </source>
</evidence>
<sequence length="733" mass="83491">MSDSPIEVQYDDNQSSESLYDPECVIIPRTESITGIGAPLRDLRRMIDSPIEVQYDDNQSSESLYDPECVIIPRTESITGIGAPLRDLRRLFKKKHFFSLFQSVLIQFDGINIEYICLAQKFKDIFQTDAIPRVVEILCTTTENDIISKKFEIKKQQFDGWYRCVFPVANVKSILISPKTAFDGSDKCGLSSIMFIQQKTKDGFMPLVPTSPPILRDCDCEVDAPRRKGSGCEFLYLYEDKDVSGIGEIEHASSLQNVSSRDVLQIHTLRIDMHGKSIDYVYFRLILKKSLDLLIKNLDIRVEDSDGQIHLFRFSVEYPHRRWNRAYIGLDSVKCFEIGNITTFGGDHEALISCLKLQVQKKDATPIHILQGKSQTPSQAKLRKIVIESEKAKKAKVGRYLRESLVHAQKEIDRAIETETVDREEGDNQEQGRRRVPTNSILDLTSSGEGIAAQRPTSSSEGKVIRKYGIGGMGLPLCIFLPTSYIDLYNGAGSPLIRLRHLLSCKSLLIYFTCCYIRFSQPVDIKTLLFRNASNRIVWNTPRNFSMRVSYSDDRGNPCVVTLRYDGLVDPIRGRWYLYDIRIRNITEIQIFIKDNWDGDAYAVLSGIKFEEMEPISGKKYLGILGKKRPRRSVSEIKMLKDLDVRWRKGEGRTEDEIRPFHQIQEKGNRTVYCGKTGKIIKTSSPSESLPEKKGKQHTVLESERKGYNTSAVSTFHSSKSDQVSGTQSKSKR</sequence>